<evidence type="ECO:0000256" key="7">
    <source>
        <dbReference type="ARBA" id="ARBA00023163"/>
    </source>
</evidence>
<gene>
    <name evidence="12" type="primary">LOC104731229</name>
</gene>
<name>A0ABM0V066_CAMSA</name>
<evidence type="ECO:0000256" key="4">
    <source>
        <dbReference type="ARBA" id="ARBA00022833"/>
    </source>
</evidence>
<keyword evidence="11" id="KW-1185">Reference proteome</keyword>
<dbReference type="SMART" id="SM00391">
    <property type="entry name" value="MBD"/>
    <property type="match status" value="1"/>
</dbReference>
<dbReference type="Proteomes" id="UP000694864">
    <property type="component" value="Chromosome 12"/>
</dbReference>
<evidence type="ECO:0000259" key="9">
    <source>
        <dbReference type="PROSITE" id="PS50982"/>
    </source>
</evidence>
<keyword evidence="7" id="KW-0804">Transcription</keyword>
<dbReference type="Gene3D" id="3.30.890.10">
    <property type="entry name" value="Methyl-cpg-binding Protein 2, Chain A"/>
    <property type="match status" value="1"/>
</dbReference>
<evidence type="ECO:0000256" key="3">
    <source>
        <dbReference type="ARBA" id="ARBA00022771"/>
    </source>
</evidence>
<evidence type="ECO:0000256" key="2">
    <source>
        <dbReference type="ARBA" id="ARBA00022723"/>
    </source>
</evidence>
<organism evidence="11 12">
    <name type="scientific">Camelina sativa</name>
    <name type="common">False flax</name>
    <name type="synonym">Myagrum sativum</name>
    <dbReference type="NCBI Taxonomy" id="90675"/>
    <lineage>
        <taxon>Eukaryota</taxon>
        <taxon>Viridiplantae</taxon>
        <taxon>Streptophyta</taxon>
        <taxon>Embryophyta</taxon>
        <taxon>Tracheophyta</taxon>
        <taxon>Spermatophyta</taxon>
        <taxon>Magnoliopsida</taxon>
        <taxon>eudicotyledons</taxon>
        <taxon>Gunneridae</taxon>
        <taxon>Pentapetalae</taxon>
        <taxon>rosids</taxon>
        <taxon>malvids</taxon>
        <taxon>Brassicales</taxon>
        <taxon>Brassicaceae</taxon>
        <taxon>Camelineae</taxon>
        <taxon>Camelina</taxon>
    </lineage>
</organism>
<sequence length="165" mass="19224">MDASSSANSTSLTRKVRTSEREIGMFAVQCEECHKWRQIETQEAYEQIRRRLKELFVCKQKEGTTCEDAGDLVYDSSRVWAVDKRGLPETPRGFKRILVTRKDYSKVDAYYVTPTGKKLKMFSEVEDFLKANDPDYDSRRLWNFCFTVPKIMEKTVPKPTKSENA</sequence>
<dbReference type="InterPro" id="IPR011124">
    <property type="entry name" value="Znf_CW"/>
</dbReference>
<evidence type="ECO:0000256" key="1">
    <source>
        <dbReference type="ARBA" id="ARBA00004123"/>
    </source>
</evidence>
<dbReference type="InterPro" id="IPR001739">
    <property type="entry name" value="Methyl_CpG_DNA-bd"/>
</dbReference>
<dbReference type="RefSeq" id="XP_010448850.1">
    <property type="nucleotide sequence ID" value="XM_010450548.2"/>
</dbReference>
<dbReference type="Pfam" id="PF01429">
    <property type="entry name" value="MBD"/>
    <property type="match status" value="1"/>
</dbReference>
<evidence type="ECO:0000256" key="5">
    <source>
        <dbReference type="ARBA" id="ARBA00023015"/>
    </source>
</evidence>
<accession>A0ABM0V066</accession>
<comment type="subcellular location">
    <subcellularLocation>
        <location evidence="1">Nucleus</location>
    </subcellularLocation>
</comment>
<keyword evidence="5" id="KW-0805">Transcription regulation</keyword>
<dbReference type="Gene3D" id="3.30.40.100">
    <property type="match status" value="1"/>
</dbReference>
<evidence type="ECO:0000256" key="8">
    <source>
        <dbReference type="ARBA" id="ARBA00023242"/>
    </source>
</evidence>
<dbReference type="Pfam" id="PF07496">
    <property type="entry name" value="zf-CW"/>
    <property type="match status" value="1"/>
</dbReference>
<dbReference type="PANTHER" id="PTHR12396:SF10">
    <property type="entry name" value="METHYL-CPG-BINDING DOMAIN-CONTAINING PROTEIN 1-RELATED"/>
    <property type="match status" value="1"/>
</dbReference>
<dbReference type="PANTHER" id="PTHR12396">
    <property type="entry name" value="METHYL-CPG BINDING PROTEIN, MBD"/>
    <property type="match status" value="1"/>
</dbReference>
<feature type="domain" description="MBD" evidence="9">
    <location>
        <begin position="80"/>
        <end position="151"/>
    </location>
</feature>
<keyword evidence="2" id="KW-0479">Metal-binding</keyword>
<reference evidence="11" key="1">
    <citation type="journal article" date="2014" name="Nat. Commun.">
        <title>The emerging biofuel crop Camelina sativa retains a highly undifferentiated hexaploid genome structure.</title>
        <authorList>
            <person name="Kagale S."/>
            <person name="Koh C."/>
            <person name="Nixon J."/>
            <person name="Bollina V."/>
            <person name="Clarke W.E."/>
            <person name="Tuteja R."/>
            <person name="Spillane C."/>
            <person name="Robinson S.J."/>
            <person name="Links M.G."/>
            <person name="Clarke C."/>
            <person name="Higgins E.E."/>
            <person name="Huebert T."/>
            <person name="Sharpe A.G."/>
            <person name="Parkin I.A."/>
        </authorList>
    </citation>
    <scope>NUCLEOTIDE SEQUENCE [LARGE SCALE GENOMIC DNA]</scope>
    <source>
        <strain evidence="11">cv. DH55</strain>
    </source>
</reference>
<dbReference type="SUPFAM" id="SSF54171">
    <property type="entry name" value="DNA-binding domain"/>
    <property type="match status" value="1"/>
</dbReference>
<evidence type="ECO:0000256" key="6">
    <source>
        <dbReference type="ARBA" id="ARBA00023125"/>
    </source>
</evidence>
<keyword evidence="8" id="KW-0539">Nucleus</keyword>
<dbReference type="PROSITE" id="PS51050">
    <property type="entry name" value="ZF_CW"/>
    <property type="match status" value="1"/>
</dbReference>
<evidence type="ECO:0000313" key="12">
    <source>
        <dbReference type="RefSeq" id="XP_010448850.1"/>
    </source>
</evidence>
<evidence type="ECO:0000313" key="11">
    <source>
        <dbReference type="Proteomes" id="UP000694864"/>
    </source>
</evidence>
<keyword evidence="6" id="KW-0238">DNA-binding</keyword>
<protein>
    <submittedName>
        <fullName evidence="12">Methyl-CpG-binding domain-containing protein 1-like</fullName>
    </submittedName>
</protein>
<evidence type="ECO:0000259" key="10">
    <source>
        <dbReference type="PROSITE" id="PS51050"/>
    </source>
</evidence>
<keyword evidence="4" id="KW-0862">Zinc</keyword>
<dbReference type="InterPro" id="IPR016177">
    <property type="entry name" value="DNA-bd_dom_sf"/>
</dbReference>
<keyword evidence="3" id="KW-0863">Zinc-finger</keyword>
<dbReference type="PROSITE" id="PS50982">
    <property type="entry name" value="MBD"/>
    <property type="match status" value="1"/>
</dbReference>
<feature type="domain" description="CW-type" evidence="10">
    <location>
        <begin position="20"/>
        <end position="74"/>
    </location>
</feature>
<proteinExistence type="predicted"/>
<reference evidence="12" key="2">
    <citation type="submission" date="2025-08" db="UniProtKB">
        <authorList>
            <consortium name="RefSeq"/>
        </authorList>
    </citation>
    <scope>IDENTIFICATION</scope>
    <source>
        <tissue evidence="12">Leaf</tissue>
    </source>
</reference>
<dbReference type="GeneID" id="104731229"/>